<evidence type="ECO:0000256" key="2">
    <source>
        <dbReference type="SAM" id="Phobius"/>
    </source>
</evidence>
<dbReference type="RefSeq" id="WP_048887911.1">
    <property type="nucleotide sequence ID" value="NZ_LFEJ01000014.1"/>
</dbReference>
<keyword evidence="4" id="KW-1185">Reference proteome</keyword>
<dbReference type="Proteomes" id="UP000037315">
    <property type="component" value="Unassembled WGS sequence"/>
</dbReference>
<dbReference type="InterPro" id="IPR012902">
    <property type="entry name" value="N_methyl_site"/>
</dbReference>
<protein>
    <recommendedName>
        <fullName evidence="5">Potassium ABC transporter ATPase</fullName>
    </recommendedName>
</protein>
<keyword evidence="2" id="KW-0812">Transmembrane</keyword>
<dbReference type="EMBL" id="LFEJ01000014">
    <property type="protein sequence ID" value="KMV34475.1"/>
    <property type="molecule type" value="Genomic_DNA"/>
</dbReference>
<dbReference type="OrthoDB" id="6241267at2"/>
<dbReference type="GO" id="GO:0016020">
    <property type="term" value="C:membrane"/>
    <property type="evidence" value="ECO:0007669"/>
    <property type="project" value="UniProtKB-SubCell"/>
</dbReference>
<evidence type="ECO:0000256" key="1">
    <source>
        <dbReference type="ARBA" id="ARBA00004167"/>
    </source>
</evidence>
<keyword evidence="2" id="KW-0472">Membrane</keyword>
<comment type="caution">
    <text evidence="3">The sequence shown here is derived from an EMBL/GenBank/DDBJ whole genome shotgun (WGS) entry which is preliminary data.</text>
</comment>
<dbReference type="Pfam" id="PF07963">
    <property type="entry name" value="N_methyl"/>
    <property type="match status" value="1"/>
</dbReference>
<sequence length="157" mass="18116">MNRNEQGYSLIEMMLVITIVVIVSAGGLYGWQRWQEQQRLWQTAGQLRNFLEQLREDANWHNRDHKLWLKREGQTWCIGSEAAEERSCRAGIKGLFIPRWAEVEVVEVTPELAFYGLRNTAWPGHILLRSPAGEWRVIISVWGRIRLCPAGGSPSCQ</sequence>
<feature type="transmembrane region" description="Helical" evidence="2">
    <location>
        <begin position="6"/>
        <end position="31"/>
    </location>
</feature>
<keyword evidence="2" id="KW-1133">Transmembrane helix</keyword>
<name>A0A0J8VPN0_9ENTR</name>
<dbReference type="SUPFAM" id="SSF54523">
    <property type="entry name" value="Pili subunits"/>
    <property type="match status" value="1"/>
</dbReference>
<dbReference type="InterPro" id="IPR045584">
    <property type="entry name" value="Pilin-like"/>
</dbReference>
<evidence type="ECO:0000313" key="3">
    <source>
        <dbReference type="EMBL" id="KMV34475.1"/>
    </source>
</evidence>
<accession>A0A0J8VPN0</accession>
<organism evidence="3 4">
    <name type="scientific">Franconibacter pulveris</name>
    <dbReference type="NCBI Taxonomy" id="435910"/>
    <lineage>
        <taxon>Bacteria</taxon>
        <taxon>Pseudomonadati</taxon>
        <taxon>Pseudomonadota</taxon>
        <taxon>Gammaproteobacteria</taxon>
        <taxon>Enterobacterales</taxon>
        <taxon>Enterobacteriaceae</taxon>
        <taxon>Franconibacter</taxon>
    </lineage>
</organism>
<dbReference type="PATRIC" id="fig|1656095.3.peg.1017"/>
<reference evidence="3 4" key="1">
    <citation type="submission" date="2015-06" db="EMBL/GenBank/DDBJ databases">
        <title>Genome sequencing of Cronobacter sp. strain DJ34 isolated from petroleum contaminated sludge of Duliajan Oil Fields, Assam, India.</title>
        <authorList>
            <person name="Pal S."/>
            <person name="Banerjee T.D."/>
            <person name="Roy A."/>
            <person name="Sar P."/>
            <person name="Kazy S.K."/>
        </authorList>
    </citation>
    <scope>NUCLEOTIDE SEQUENCE [LARGE SCALE GENOMIC DNA]</scope>
    <source>
        <strain evidence="3 4">DJ34</strain>
    </source>
</reference>
<dbReference type="STRING" id="1121863.GCA_000621185_02448"/>
<gene>
    <name evidence="3" type="ORF">ACH50_09980</name>
</gene>
<evidence type="ECO:0000313" key="4">
    <source>
        <dbReference type="Proteomes" id="UP000037315"/>
    </source>
</evidence>
<dbReference type="NCBIfam" id="NF007800">
    <property type="entry name" value="PRK10506.1"/>
    <property type="match status" value="1"/>
</dbReference>
<evidence type="ECO:0008006" key="5">
    <source>
        <dbReference type="Google" id="ProtNLM"/>
    </source>
</evidence>
<proteinExistence type="predicted"/>
<comment type="subcellular location">
    <subcellularLocation>
        <location evidence="1">Membrane</location>
        <topology evidence="1">Single-pass membrane protein</topology>
    </subcellularLocation>
</comment>
<dbReference type="AlphaFoldDB" id="A0A0J8VPN0"/>
<dbReference type="NCBIfam" id="TIGR02532">
    <property type="entry name" value="IV_pilin_GFxxxE"/>
    <property type="match status" value="1"/>
</dbReference>